<reference evidence="1 2" key="1">
    <citation type="submission" date="2016-06" db="EMBL/GenBank/DDBJ databases">
        <title>Complete genome sequence of a saline-alkali tolerant type strain Dietzia timorensis ID05-A0528T.</title>
        <authorList>
            <person name="Wu X."/>
        </authorList>
    </citation>
    <scope>NUCLEOTIDE SEQUENCE [LARGE SCALE GENOMIC DNA]</scope>
    <source>
        <strain evidence="1 2">ID05-A0528</strain>
    </source>
</reference>
<dbReference type="STRING" id="499555.BJL86_1963"/>
<accession>A0A173LMI0</accession>
<gene>
    <name evidence="1" type="ORF">BJL86_1963</name>
</gene>
<dbReference type="Proteomes" id="UP000186104">
    <property type="component" value="Chromosome"/>
</dbReference>
<dbReference type="EMBL" id="CP015961">
    <property type="protein sequence ID" value="ANI92731.1"/>
    <property type="molecule type" value="Genomic_DNA"/>
</dbReference>
<protein>
    <recommendedName>
        <fullName evidence="3">Methionine synthase</fullName>
    </recommendedName>
</protein>
<proteinExistence type="predicted"/>
<evidence type="ECO:0008006" key="3">
    <source>
        <dbReference type="Google" id="ProtNLM"/>
    </source>
</evidence>
<name>A0A173LMI0_9ACTN</name>
<keyword evidence="2" id="KW-1185">Reference proteome</keyword>
<evidence type="ECO:0000313" key="2">
    <source>
        <dbReference type="Proteomes" id="UP000186104"/>
    </source>
</evidence>
<dbReference type="AlphaFoldDB" id="A0A173LMI0"/>
<organism evidence="1 2">
    <name type="scientific">Dietzia timorensis</name>
    <dbReference type="NCBI Taxonomy" id="499555"/>
    <lineage>
        <taxon>Bacteria</taxon>
        <taxon>Bacillati</taxon>
        <taxon>Actinomycetota</taxon>
        <taxon>Actinomycetes</taxon>
        <taxon>Mycobacteriales</taxon>
        <taxon>Dietziaceae</taxon>
        <taxon>Dietzia</taxon>
    </lineage>
</organism>
<dbReference type="KEGG" id="dtm:BJL86_1963"/>
<dbReference type="RefSeq" id="WP_067472097.1">
    <property type="nucleotide sequence ID" value="NZ_CP015961.1"/>
</dbReference>
<evidence type="ECO:0000313" key="1">
    <source>
        <dbReference type="EMBL" id="ANI92731.1"/>
    </source>
</evidence>
<dbReference type="OrthoDB" id="5242426at2"/>
<sequence>MHTLATSAAAFGGTDVRAAARIALGETPELPVLPALADRGIGADSIGRTAAFLVDLPVDTSPRAWKLSDTRGRAARRAADFLDRDLDAMEEQFELARGAVVDGASASPSRGVRVEVCGPWTLAAKLELPGGRPALSDSGARKDVAESLREGLRALAGRIYSRLGVPVRFVLEEPLLWHIAAGAVPAPSEFDPVAAVPAERLATALSRFAAGLRADSTEGIFAAVPCRGDEGPAPRWGVLTEPPAGEPRLDGIVVPAEHLLPWSGRPAHSGTHGWADGESDPQAFALLDVLGTFISDGGRAEIHRPHLLQGLRQEAPRTADEAEAVAAQLVRLIDRLAIEHPAAVNALSLGAGAEDIAGTTAHAARALAAVRHVAEVLPRVAS</sequence>